<evidence type="ECO:0000256" key="16">
    <source>
        <dbReference type="ARBA" id="ARBA00049244"/>
    </source>
</evidence>
<keyword evidence="10" id="KW-0479">Metal-binding</keyword>
<dbReference type="InterPro" id="IPR022880">
    <property type="entry name" value="DNApol_IV"/>
</dbReference>
<evidence type="ECO:0000313" key="19">
    <source>
        <dbReference type="Proteomes" id="UP001204144"/>
    </source>
</evidence>
<comment type="catalytic activity">
    <reaction evidence="16">
        <text>DNA(n) + a 2'-deoxyribonucleoside 5'-triphosphate = DNA(n+1) + diphosphate</text>
        <dbReference type="Rhea" id="RHEA:22508"/>
        <dbReference type="Rhea" id="RHEA-COMP:17339"/>
        <dbReference type="Rhea" id="RHEA-COMP:17340"/>
        <dbReference type="ChEBI" id="CHEBI:33019"/>
        <dbReference type="ChEBI" id="CHEBI:61560"/>
        <dbReference type="ChEBI" id="CHEBI:173112"/>
        <dbReference type="EC" id="2.7.7.7"/>
    </reaction>
</comment>
<dbReference type="InterPro" id="IPR017961">
    <property type="entry name" value="DNA_pol_Y-fam_little_finger"/>
</dbReference>
<evidence type="ECO:0000256" key="9">
    <source>
        <dbReference type="ARBA" id="ARBA00022705"/>
    </source>
</evidence>
<dbReference type="Gene3D" id="3.30.1490.100">
    <property type="entry name" value="DNA polymerase, Y-family, little finger domain"/>
    <property type="match status" value="1"/>
</dbReference>
<feature type="domain" description="UmuC" evidence="17">
    <location>
        <begin position="1"/>
        <end position="121"/>
    </location>
</feature>
<dbReference type="GO" id="GO:0003887">
    <property type="term" value="F:DNA-directed DNA polymerase activity"/>
    <property type="evidence" value="ECO:0007669"/>
    <property type="project" value="UniProtKB-KW"/>
</dbReference>
<keyword evidence="8" id="KW-0548">Nucleotidyltransferase</keyword>
<keyword evidence="7" id="KW-0808">Transferase</keyword>
<keyword evidence="6" id="KW-0963">Cytoplasm</keyword>
<dbReference type="RefSeq" id="WP_255036198.1">
    <property type="nucleotide sequence ID" value="NZ_RJUF01000009.1"/>
</dbReference>
<dbReference type="GO" id="GO:0006260">
    <property type="term" value="P:DNA replication"/>
    <property type="evidence" value="ECO:0007669"/>
    <property type="project" value="UniProtKB-KW"/>
</dbReference>
<evidence type="ECO:0000256" key="2">
    <source>
        <dbReference type="ARBA" id="ARBA00004496"/>
    </source>
</evidence>
<evidence type="ECO:0000256" key="3">
    <source>
        <dbReference type="ARBA" id="ARBA00010945"/>
    </source>
</evidence>
<evidence type="ECO:0000256" key="1">
    <source>
        <dbReference type="ARBA" id="ARBA00001946"/>
    </source>
</evidence>
<dbReference type="SUPFAM" id="SSF56672">
    <property type="entry name" value="DNA/RNA polymerases"/>
    <property type="match status" value="1"/>
</dbReference>
<keyword evidence="9" id="KW-0235">DNA replication</keyword>
<dbReference type="Pfam" id="PF00817">
    <property type="entry name" value="IMS"/>
    <property type="match status" value="1"/>
</dbReference>
<dbReference type="InterPro" id="IPR043502">
    <property type="entry name" value="DNA/RNA_pol_sf"/>
</dbReference>
<accession>A0AAE3H3W2</accession>
<dbReference type="AlphaFoldDB" id="A0AAE3H3W2"/>
<organism evidence="18 19">
    <name type="scientific">Lacihabitans soyangensis</name>
    <dbReference type="NCBI Taxonomy" id="869394"/>
    <lineage>
        <taxon>Bacteria</taxon>
        <taxon>Pseudomonadati</taxon>
        <taxon>Bacteroidota</taxon>
        <taxon>Cytophagia</taxon>
        <taxon>Cytophagales</taxon>
        <taxon>Leadbetterellaceae</taxon>
        <taxon>Lacihabitans</taxon>
    </lineage>
</organism>
<comment type="caution">
    <text evidence="18">The sequence shown here is derived from an EMBL/GenBank/DDBJ whole genome shotgun (WGS) entry which is preliminary data.</text>
</comment>
<dbReference type="GO" id="GO:0009432">
    <property type="term" value="P:SOS response"/>
    <property type="evidence" value="ECO:0007669"/>
    <property type="project" value="TreeGrafter"/>
</dbReference>
<gene>
    <name evidence="18" type="ORF">EGI31_05675</name>
</gene>
<evidence type="ECO:0000256" key="15">
    <source>
        <dbReference type="ARBA" id="ARBA00023204"/>
    </source>
</evidence>
<dbReference type="InterPro" id="IPR043128">
    <property type="entry name" value="Rev_trsase/Diguanyl_cyclase"/>
</dbReference>
<evidence type="ECO:0000259" key="17">
    <source>
        <dbReference type="PROSITE" id="PS50173"/>
    </source>
</evidence>
<dbReference type="InterPro" id="IPR001126">
    <property type="entry name" value="UmuC"/>
</dbReference>
<dbReference type="Proteomes" id="UP001204144">
    <property type="component" value="Unassembled WGS sequence"/>
</dbReference>
<comment type="cofactor">
    <cofactor evidence="1">
        <name>Mg(2+)</name>
        <dbReference type="ChEBI" id="CHEBI:18420"/>
    </cofactor>
</comment>
<keyword evidence="15" id="KW-0234">DNA repair</keyword>
<keyword evidence="5" id="KW-0515">Mutator protein</keyword>
<evidence type="ECO:0000256" key="12">
    <source>
        <dbReference type="ARBA" id="ARBA00022842"/>
    </source>
</evidence>
<proteinExistence type="inferred from homology"/>
<dbReference type="Pfam" id="PF21999">
    <property type="entry name" value="IMS_HHH_1"/>
    <property type="match status" value="1"/>
</dbReference>
<dbReference type="GO" id="GO:0042276">
    <property type="term" value="P:error-prone translesion synthesis"/>
    <property type="evidence" value="ECO:0007669"/>
    <property type="project" value="TreeGrafter"/>
</dbReference>
<dbReference type="PANTHER" id="PTHR11076:SF33">
    <property type="entry name" value="DNA POLYMERASE KAPPA"/>
    <property type="match status" value="1"/>
</dbReference>
<dbReference type="GO" id="GO:0006281">
    <property type="term" value="P:DNA repair"/>
    <property type="evidence" value="ECO:0007669"/>
    <property type="project" value="UniProtKB-KW"/>
</dbReference>
<reference evidence="18 19" key="1">
    <citation type="submission" date="2018-11" db="EMBL/GenBank/DDBJ databases">
        <title>Novel bacteria species description.</title>
        <authorList>
            <person name="Han J.-H."/>
        </authorList>
    </citation>
    <scope>NUCLEOTIDE SEQUENCE [LARGE SCALE GENOMIC DNA]</scope>
    <source>
        <strain evidence="18 19">KCTC23259</strain>
    </source>
</reference>
<dbReference type="InterPro" id="IPR050116">
    <property type="entry name" value="DNA_polymerase-Y"/>
</dbReference>
<dbReference type="EMBL" id="RJUF01000009">
    <property type="protein sequence ID" value="MCP9762435.1"/>
    <property type="molecule type" value="Genomic_DNA"/>
</dbReference>
<evidence type="ECO:0000256" key="4">
    <source>
        <dbReference type="ARBA" id="ARBA00012417"/>
    </source>
</evidence>
<dbReference type="Gene3D" id="1.10.150.20">
    <property type="entry name" value="5' to 3' exonuclease, C-terminal subdomain"/>
    <property type="match status" value="1"/>
</dbReference>
<dbReference type="InterPro" id="IPR053848">
    <property type="entry name" value="IMS_HHH_1"/>
</dbReference>
<dbReference type="CDD" id="cd03586">
    <property type="entry name" value="PolY_Pol_IV_kappa"/>
    <property type="match status" value="1"/>
</dbReference>
<dbReference type="SUPFAM" id="SSF100879">
    <property type="entry name" value="Lesion bypass DNA polymerase (Y-family), little finger domain"/>
    <property type="match status" value="1"/>
</dbReference>
<evidence type="ECO:0000256" key="11">
    <source>
        <dbReference type="ARBA" id="ARBA00022763"/>
    </source>
</evidence>
<dbReference type="PANTHER" id="PTHR11076">
    <property type="entry name" value="DNA REPAIR POLYMERASE UMUC / TRANSFERASE FAMILY MEMBER"/>
    <property type="match status" value="1"/>
</dbReference>
<keyword evidence="14" id="KW-0238">DNA-binding</keyword>
<keyword evidence="13" id="KW-0239">DNA-directed DNA polymerase</keyword>
<evidence type="ECO:0000256" key="6">
    <source>
        <dbReference type="ARBA" id="ARBA00022490"/>
    </source>
</evidence>
<dbReference type="Gene3D" id="3.30.70.270">
    <property type="match status" value="1"/>
</dbReference>
<comment type="subcellular location">
    <subcellularLocation>
        <location evidence="2">Cytoplasm</location>
    </subcellularLocation>
</comment>
<dbReference type="PROSITE" id="PS50173">
    <property type="entry name" value="UMUC"/>
    <property type="match status" value="1"/>
</dbReference>
<dbReference type="EC" id="2.7.7.7" evidence="4"/>
<keyword evidence="12" id="KW-0460">Magnesium</keyword>
<protein>
    <recommendedName>
        <fullName evidence="4">DNA-directed DNA polymerase</fullName>
        <ecNumber evidence="4">2.7.7.7</ecNumber>
    </recommendedName>
</protein>
<name>A0AAE3H3W2_9BACT</name>
<sequence>MLCPEATVIKGNAGVYSEESRLVTDILRERVPVLEKASVDEFYVDLTGMDKHFGCYKFASELRQKVIKESGLPISFGLSINKTVSKVATGEAKPNNQIKIDFGTEKPFLAPLSIMKIPSVGEKMFQTLCNLGIKKVHTVQQMPMEMMERVLGKNGLTIWEKSNGIDDSPVVEFHERKSISNERTFGRDTTDIAKLRTLVTAMAEQLTYQLRQGGKIASCIGVKIRYSDFQTYSKQARIPYSSADHIMIPKVMELFESLYNRRMLVRLVGVKFSDITYGSYQMSLFEDTRKTANLYESMDKIRNRFGSRSVMRASTFGASNIGGMGNPFSGEPPMVLAHRTM</sequence>
<comment type="similarity">
    <text evidence="3">Belongs to the DNA polymerase type-Y family.</text>
</comment>
<keyword evidence="11" id="KW-0227">DNA damage</keyword>
<evidence type="ECO:0000313" key="18">
    <source>
        <dbReference type="EMBL" id="MCP9762435.1"/>
    </source>
</evidence>
<evidence type="ECO:0000256" key="5">
    <source>
        <dbReference type="ARBA" id="ARBA00022457"/>
    </source>
</evidence>
<dbReference type="Pfam" id="PF11799">
    <property type="entry name" value="IMS_C"/>
    <property type="match status" value="1"/>
</dbReference>
<keyword evidence="19" id="KW-1185">Reference proteome</keyword>
<evidence type="ECO:0000256" key="8">
    <source>
        <dbReference type="ARBA" id="ARBA00022695"/>
    </source>
</evidence>
<evidence type="ECO:0000256" key="7">
    <source>
        <dbReference type="ARBA" id="ARBA00022679"/>
    </source>
</evidence>
<evidence type="ECO:0000256" key="10">
    <source>
        <dbReference type="ARBA" id="ARBA00022723"/>
    </source>
</evidence>
<dbReference type="GO" id="GO:0046872">
    <property type="term" value="F:metal ion binding"/>
    <property type="evidence" value="ECO:0007669"/>
    <property type="project" value="UniProtKB-KW"/>
</dbReference>
<evidence type="ECO:0000256" key="13">
    <source>
        <dbReference type="ARBA" id="ARBA00022932"/>
    </source>
</evidence>
<dbReference type="GO" id="GO:0003684">
    <property type="term" value="F:damaged DNA binding"/>
    <property type="evidence" value="ECO:0007669"/>
    <property type="project" value="InterPro"/>
</dbReference>
<dbReference type="InterPro" id="IPR036775">
    <property type="entry name" value="DNA_pol_Y-fam_lit_finger_sf"/>
</dbReference>
<dbReference type="GO" id="GO:0005829">
    <property type="term" value="C:cytosol"/>
    <property type="evidence" value="ECO:0007669"/>
    <property type="project" value="TreeGrafter"/>
</dbReference>
<evidence type="ECO:0000256" key="14">
    <source>
        <dbReference type="ARBA" id="ARBA00023125"/>
    </source>
</evidence>